<sequence>MQTKWGPSTHKGRSEALGFPTSQAKLINFNTYKHLKAICVRRNDLPCGYRRKGARTLPLPPLLSSATQAKHLQATLLPKTTQGKHP</sequence>
<gene>
    <name evidence="1" type="ORF">Y1Q_0019609</name>
</gene>
<keyword evidence="2" id="KW-1185">Reference proteome</keyword>
<protein>
    <submittedName>
        <fullName evidence="1">Uncharacterized protein</fullName>
    </submittedName>
</protein>
<proteinExistence type="predicted"/>
<comment type="caution">
    <text evidence="1">The sequence shown here is derived from an EMBL/GenBank/DDBJ whole genome shotgun (WGS) entry which is preliminary data.</text>
</comment>
<evidence type="ECO:0000313" key="1">
    <source>
        <dbReference type="EMBL" id="KYO47473.1"/>
    </source>
</evidence>
<dbReference type="EMBL" id="AKHW03000416">
    <property type="protein sequence ID" value="KYO47473.1"/>
    <property type="molecule type" value="Genomic_DNA"/>
</dbReference>
<name>A0A151PEL4_ALLMI</name>
<accession>A0A151PEL4</accession>
<reference evidence="1 2" key="1">
    <citation type="journal article" date="2012" name="Genome Biol.">
        <title>Sequencing three crocodilian genomes to illuminate the evolution of archosaurs and amniotes.</title>
        <authorList>
            <person name="St John J.A."/>
            <person name="Braun E.L."/>
            <person name="Isberg S.R."/>
            <person name="Miles L.G."/>
            <person name="Chong A.Y."/>
            <person name="Gongora J."/>
            <person name="Dalzell P."/>
            <person name="Moran C."/>
            <person name="Bed'hom B."/>
            <person name="Abzhanov A."/>
            <person name="Burgess S.C."/>
            <person name="Cooksey A.M."/>
            <person name="Castoe T.A."/>
            <person name="Crawford N.G."/>
            <person name="Densmore L.D."/>
            <person name="Drew J.C."/>
            <person name="Edwards S.V."/>
            <person name="Faircloth B.C."/>
            <person name="Fujita M.K."/>
            <person name="Greenwold M.J."/>
            <person name="Hoffmann F.G."/>
            <person name="Howard J.M."/>
            <person name="Iguchi T."/>
            <person name="Janes D.E."/>
            <person name="Khan S.Y."/>
            <person name="Kohno S."/>
            <person name="de Koning A.J."/>
            <person name="Lance S.L."/>
            <person name="McCarthy F.M."/>
            <person name="McCormack J.E."/>
            <person name="Merchant M.E."/>
            <person name="Peterson D.G."/>
            <person name="Pollock D.D."/>
            <person name="Pourmand N."/>
            <person name="Raney B.J."/>
            <person name="Roessler K.A."/>
            <person name="Sanford J.R."/>
            <person name="Sawyer R.H."/>
            <person name="Schmidt C.J."/>
            <person name="Triplett E.W."/>
            <person name="Tuberville T.D."/>
            <person name="Venegas-Anaya M."/>
            <person name="Howard J.T."/>
            <person name="Jarvis E.D."/>
            <person name="Guillette L.J.Jr."/>
            <person name="Glenn T.C."/>
            <person name="Green R.E."/>
            <person name="Ray D.A."/>
        </authorList>
    </citation>
    <scope>NUCLEOTIDE SEQUENCE [LARGE SCALE GENOMIC DNA]</scope>
    <source>
        <strain evidence="1">KSC_2009_1</strain>
    </source>
</reference>
<dbReference type="Proteomes" id="UP000050525">
    <property type="component" value="Unassembled WGS sequence"/>
</dbReference>
<evidence type="ECO:0000313" key="2">
    <source>
        <dbReference type="Proteomes" id="UP000050525"/>
    </source>
</evidence>
<dbReference type="AlphaFoldDB" id="A0A151PEL4"/>
<organism evidence="1 2">
    <name type="scientific">Alligator mississippiensis</name>
    <name type="common">American alligator</name>
    <dbReference type="NCBI Taxonomy" id="8496"/>
    <lineage>
        <taxon>Eukaryota</taxon>
        <taxon>Metazoa</taxon>
        <taxon>Chordata</taxon>
        <taxon>Craniata</taxon>
        <taxon>Vertebrata</taxon>
        <taxon>Euteleostomi</taxon>
        <taxon>Archelosauria</taxon>
        <taxon>Archosauria</taxon>
        <taxon>Crocodylia</taxon>
        <taxon>Alligatoridae</taxon>
        <taxon>Alligatorinae</taxon>
        <taxon>Alligator</taxon>
    </lineage>
</organism>